<dbReference type="RefSeq" id="WP_285663541.1">
    <property type="nucleotide sequence ID" value="NZ_BSTX01000002.1"/>
</dbReference>
<dbReference type="EMBL" id="BSTX01000002">
    <property type="protein sequence ID" value="GLZ78383.1"/>
    <property type="molecule type" value="Genomic_DNA"/>
</dbReference>
<sequence>MQDEGFFTAMARETHPVDLMCLYLLHGSLQEIPGLLADPETLSFEHLDHRVGDANRWRHDDAETFSLAIEKKVHGRRYGLECRIYFLAGEPYADAVIPYGASIDLPRFMHHLRTHYATAARDWDFDVYTDVGDLRESVILFGNHRELWFQINRGPIVTRQTKPVPRARRRLVTGRLQGNRFGAKKRALDAGNAVFPDRHDAVAGTSPEARAYRRYLAGLRNPPPLRARRPGHPG</sequence>
<comment type="caution">
    <text evidence="1">The sequence shown here is derived from an EMBL/GenBank/DDBJ whole genome shotgun (WGS) entry which is preliminary data.</text>
</comment>
<reference evidence="1" key="1">
    <citation type="submission" date="2023-03" db="EMBL/GenBank/DDBJ databases">
        <title>Actinorhabdospora filicis NBRC 111898.</title>
        <authorList>
            <person name="Ichikawa N."/>
            <person name="Sato H."/>
            <person name="Tonouchi N."/>
        </authorList>
    </citation>
    <scope>NUCLEOTIDE SEQUENCE</scope>
    <source>
        <strain evidence="1">NBRC 111898</strain>
    </source>
</reference>
<name>A0A9W6W9V5_9ACTN</name>
<gene>
    <name evidence="1" type="ORF">Afil01_31900</name>
</gene>
<evidence type="ECO:0000313" key="2">
    <source>
        <dbReference type="Proteomes" id="UP001165079"/>
    </source>
</evidence>
<evidence type="ECO:0000313" key="1">
    <source>
        <dbReference type="EMBL" id="GLZ78383.1"/>
    </source>
</evidence>
<protein>
    <submittedName>
        <fullName evidence="1">Uncharacterized protein</fullName>
    </submittedName>
</protein>
<keyword evidence="2" id="KW-1185">Reference proteome</keyword>
<organism evidence="1 2">
    <name type="scientific">Actinorhabdospora filicis</name>
    <dbReference type="NCBI Taxonomy" id="1785913"/>
    <lineage>
        <taxon>Bacteria</taxon>
        <taxon>Bacillati</taxon>
        <taxon>Actinomycetota</taxon>
        <taxon>Actinomycetes</taxon>
        <taxon>Micromonosporales</taxon>
        <taxon>Micromonosporaceae</taxon>
        <taxon>Actinorhabdospora</taxon>
    </lineage>
</organism>
<dbReference type="AlphaFoldDB" id="A0A9W6W9V5"/>
<accession>A0A9W6W9V5</accession>
<proteinExistence type="predicted"/>
<dbReference type="Proteomes" id="UP001165079">
    <property type="component" value="Unassembled WGS sequence"/>
</dbReference>